<keyword evidence="3 6" id="KW-0732">Signal</keyword>
<comment type="subcellular location">
    <subcellularLocation>
        <location evidence="1">Secreted</location>
    </subcellularLocation>
</comment>
<dbReference type="SUPFAM" id="SSF50814">
    <property type="entry name" value="Lipocalins"/>
    <property type="match status" value="1"/>
</dbReference>
<feature type="signal peptide" evidence="6">
    <location>
        <begin position="1"/>
        <end position="18"/>
    </location>
</feature>
<dbReference type="Gene3D" id="2.40.128.20">
    <property type="match status" value="1"/>
</dbReference>
<dbReference type="EMBL" id="JAINUF010000014">
    <property type="protein sequence ID" value="KAJ8343051.1"/>
    <property type="molecule type" value="Genomic_DNA"/>
</dbReference>
<dbReference type="Pfam" id="PF00061">
    <property type="entry name" value="Lipocalin"/>
    <property type="match status" value="1"/>
</dbReference>
<dbReference type="InterPro" id="IPR000566">
    <property type="entry name" value="Lipocln_cytosolic_FA-bd_dom"/>
</dbReference>
<sequence length="197" mass="21919">MAVLTVAAVLSLLSVSAALPLNCEDLIQPLVLNKTEISGKWIFIQGTSNNEKYTAILKALNSYFMDIVPSSHNDTCVIKRKIMLNGKCRYPVHSMTFINNTFHSSYENSTMTISILPACPDCLVLSSTSVQDGDVTRSLKILGRTRKLSYSALEMYQKQVECLGAPQPSFKYDEKQDICPDEEKPVGSGEVKHDHKR</sequence>
<proteinExistence type="predicted"/>
<feature type="domain" description="Lipocalin/cytosolic fatty-acid binding" evidence="7">
    <location>
        <begin position="38"/>
        <end position="167"/>
    </location>
</feature>
<evidence type="ECO:0000256" key="3">
    <source>
        <dbReference type="ARBA" id="ARBA00022729"/>
    </source>
</evidence>
<dbReference type="Proteomes" id="UP001152622">
    <property type="component" value="Chromosome 14"/>
</dbReference>
<protein>
    <recommendedName>
        <fullName evidence="7">Lipocalin/cytosolic fatty-acid binding domain-containing protein</fullName>
    </recommendedName>
</protein>
<evidence type="ECO:0000313" key="9">
    <source>
        <dbReference type="Proteomes" id="UP001152622"/>
    </source>
</evidence>
<evidence type="ECO:0000259" key="7">
    <source>
        <dbReference type="Pfam" id="PF00061"/>
    </source>
</evidence>
<reference evidence="8" key="1">
    <citation type="journal article" date="2023" name="Science">
        <title>Genome structures resolve the early diversification of teleost fishes.</title>
        <authorList>
            <person name="Parey E."/>
            <person name="Louis A."/>
            <person name="Montfort J."/>
            <person name="Bouchez O."/>
            <person name="Roques C."/>
            <person name="Iampietro C."/>
            <person name="Lluch J."/>
            <person name="Castinel A."/>
            <person name="Donnadieu C."/>
            <person name="Desvignes T."/>
            <person name="Floi Bucao C."/>
            <person name="Jouanno E."/>
            <person name="Wen M."/>
            <person name="Mejri S."/>
            <person name="Dirks R."/>
            <person name="Jansen H."/>
            <person name="Henkel C."/>
            <person name="Chen W.J."/>
            <person name="Zahm M."/>
            <person name="Cabau C."/>
            <person name="Klopp C."/>
            <person name="Thompson A.W."/>
            <person name="Robinson-Rechavi M."/>
            <person name="Braasch I."/>
            <person name="Lecointre G."/>
            <person name="Bobe J."/>
            <person name="Postlethwait J.H."/>
            <person name="Berthelot C."/>
            <person name="Roest Crollius H."/>
            <person name="Guiguen Y."/>
        </authorList>
    </citation>
    <scope>NUCLEOTIDE SEQUENCE</scope>
    <source>
        <strain evidence="8">WJC10195</strain>
    </source>
</reference>
<feature type="chain" id="PRO_5040336234" description="Lipocalin/cytosolic fatty-acid binding domain-containing protein" evidence="6">
    <location>
        <begin position="19"/>
        <end position="197"/>
    </location>
</feature>
<comment type="caution">
    <text evidence="8">The sequence shown here is derived from an EMBL/GenBank/DDBJ whole genome shotgun (WGS) entry which is preliminary data.</text>
</comment>
<evidence type="ECO:0000256" key="1">
    <source>
        <dbReference type="ARBA" id="ARBA00004613"/>
    </source>
</evidence>
<organism evidence="8 9">
    <name type="scientific">Synaphobranchus kaupii</name>
    <name type="common">Kaup's arrowtooth eel</name>
    <dbReference type="NCBI Taxonomy" id="118154"/>
    <lineage>
        <taxon>Eukaryota</taxon>
        <taxon>Metazoa</taxon>
        <taxon>Chordata</taxon>
        <taxon>Craniata</taxon>
        <taxon>Vertebrata</taxon>
        <taxon>Euteleostomi</taxon>
        <taxon>Actinopterygii</taxon>
        <taxon>Neopterygii</taxon>
        <taxon>Teleostei</taxon>
        <taxon>Anguilliformes</taxon>
        <taxon>Synaphobranchidae</taxon>
        <taxon>Synaphobranchus</taxon>
    </lineage>
</organism>
<keyword evidence="2" id="KW-0964">Secreted</keyword>
<evidence type="ECO:0000256" key="4">
    <source>
        <dbReference type="ARBA" id="ARBA00023180"/>
    </source>
</evidence>
<name>A0A9Q1IKL5_SYNKA</name>
<evidence type="ECO:0000256" key="2">
    <source>
        <dbReference type="ARBA" id="ARBA00022525"/>
    </source>
</evidence>
<keyword evidence="9" id="KW-1185">Reference proteome</keyword>
<accession>A0A9Q1IKL5</accession>
<keyword evidence="4" id="KW-0325">Glycoprotein</keyword>
<dbReference type="OrthoDB" id="8678705at2759"/>
<evidence type="ECO:0000313" key="8">
    <source>
        <dbReference type="EMBL" id="KAJ8343051.1"/>
    </source>
</evidence>
<dbReference type="GO" id="GO:0005576">
    <property type="term" value="C:extracellular region"/>
    <property type="evidence" value="ECO:0007669"/>
    <property type="project" value="UniProtKB-SubCell"/>
</dbReference>
<evidence type="ECO:0000256" key="6">
    <source>
        <dbReference type="SAM" id="SignalP"/>
    </source>
</evidence>
<gene>
    <name evidence="8" type="ORF">SKAU_G00329790</name>
</gene>
<dbReference type="PANTHER" id="PTHR11967">
    <property type="entry name" value="ALPHA-1-ACID GLYCOPROTEIN"/>
    <property type="match status" value="1"/>
</dbReference>
<evidence type="ECO:0000256" key="5">
    <source>
        <dbReference type="SAM" id="MobiDB-lite"/>
    </source>
</evidence>
<dbReference type="PANTHER" id="PTHR11967:SF2">
    <property type="entry name" value="ALPHA-1-ACID GLYCOPROTEIN 1"/>
    <property type="match status" value="1"/>
</dbReference>
<feature type="region of interest" description="Disordered" evidence="5">
    <location>
        <begin position="174"/>
        <end position="197"/>
    </location>
</feature>
<dbReference type="AlphaFoldDB" id="A0A9Q1IKL5"/>
<dbReference type="InterPro" id="IPR012674">
    <property type="entry name" value="Calycin"/>
</dbReference>